<dbReference type="EMBL" id="LDQA01000011">
    <property type="protein sequence ID" value="KTR07375.1"/>
    <property type="molecule type" value="Genomic_DNA"/>
</dbReference>
<evidence type="ECO:0000313" key="1">
    <source>
        <dbReference type="EMBL" id="KTR07375.1"/>
    </source>
</evidence>
<name>A0A175RUB7_9HYPH</name>
<comment type="caution">
    <text evidence="1">The sequence shown here is derived from an EMBL/GenBank/DDBJ whole genome shotgun (WGS) entry which is preliminary data.</text>
</comment>
<organism evidence="1 2">
    <name type="scientific">Aureimonas ureilytica</name>
    <dbReference type="NCBI Taxonomy" id="401562"/>
    <lineage>
        <taxon>Bacteria</taxon>
        <taxon>Pseudomonadati</taxon>
        <taxon>Pseudomonadota</taxon>
        <taxon>Alphaproteobacteria</taxon>
        <taxon>Hyphomicrobiales</taxon>
        <taxon>Aurantimonadaceae</taxon>
        <taxon>Aureimonas</taxon>
    </lineage>
</organism>
<reference evidence="1 2" key="1">
    <citation type="journal article" date="2016" name="Front. Microbiol.">
        <title>Genomic Resource of Rice Seed Associated Bacteria.</title>
        <authorList>
            <person name="Midha S."/>
            <person name="Bansal K."/>
            <person name="Sharma S."/>
            <person name="Kumar N."/>
            <person name="Patil P.P."/>
            <person name="Chaudhry V."/>
            <person name="Patil P.B."/>
        </authorList>
    </citation>
    <scope>NUCLEOTIDE SEQUENCE [LARGE SCALE GENOMIC DNA]</scope>
    <source>
        <strain evidence="1 2">NS365</strain>
    </source>
</reference>
<dbReference type="InterPro" id="IPR038666">
    <property type="entry name" value="SSP1_head-tail_sf"/>
</dbReference>
<dbReference type="PATRIC" id="fig|401562.4.peg.472"/>
<accession>A0A175RUB7</accession>
<dbReference type="InterPro" id="IPR008767">
    <property type="entry name" value="Phage_SPP1_head-tail_adaptor"/>
</dbReference>
<evidence type="ECO:0008006" key="3">
    <source>
        <dbReference type="Google" id="ProtNLM"/>
    </source>
</evidence>
<dbReference type="AlphaFoldDB" id="A0A175RUB7"/>
<sequence length="95" mass="10381">MPDGYGNTRPGPFVPAITVSAHIRYLKGSETVIASRLAGRQPVVIRVRRTAQTRDIKTDWRATDTRTGQVYNVRAIVPSADRAFLDITAESGGPD</sequence>
<keyword evidence="2" id="KW-1185">Reference proteome</keyword>
<evidence type="ECO:0000313" key="2">
    <source>
        <dbReference type="Proteomes" id="UP000078529"/>
    </source>
</evidence>
<dbReference type="Proteomes" id="UP000078529">
    <property type="component" value="Unassembled WGS sequence"/>
</dbReference>
<dbReference type="Pfam" id="PF05521">
    <property type="entry name" value="Phage_HCP"/>
    <property type="match status" value="1"/>
</dbReference>
<gene>
    <name evidence="1" type="ORF">NS365_04580</name>
</gene>
<dbReference type="Gene3D" id="2.40.10.270">
    <property type="entry name" value="Bacteriophage SPP1 head-tail adaptor protein"/>
    <property type="match status" value="1"/>
</dbReference>
<protein>
    <recommendedName>
        <fullName evidence="3">Phage head-tail adapter protein</fullName>
    </recommendedName>
</protein>
<proteinExistence type="predicted"/>